<protein>
    <submittedName>
        <fullName evidence="2">Uncharacterized protein</fullName>
    </submittedName>
</protein>
<evidence type="ECO:0000313" key="2">
    <source>
        <dbReference type="EMBL" id="KAG5990139.1"/>
    </source>
</evidence>
<feature type="compositionally biased region" description="Low complexity" evidence="1">
    <location>
        <begin position="70"/>
        <end position="88"/>
    </location>
</feature>
<name>A0A9P7N5M8_9HYPO</name>
<proteinExistence type="predicted"/>
<feature type="region of interest" description="Disordered" evidence="1">
    <location>
        <begin position="1"/>
        <end position="149"/>
    </location>
</feature>
<reference evidence="2" key="1">
    <citation type="journal article" date="2020" name="bioRxiv">
        <title>Whole genome comparisons of ergot fungi reveals the divergence and evolution of species within the genus Claviceps are the result of varying mechanisms driving genome evolution and host range expansion.</title>
        <authorList>
            <person name="Wyka S.A."/>
            <person name="Mondo S.J."/>
            <person name="Liu M."/>
            <person name="Dettman J."/>
            <person name="Nalam V."/>
            <person name="Broders K.D."/>
        </authorList>
    </citation>
    <scope>NUCLEOTIDE SEQUENCE</scope>
    <source>
        <strain evidence="2">CCC 602</strain>
    </source>
</reference>
<sequence length="149" mass="15654">MAAEKAEPNTARTPARPAAKPAGPVSSSSKQRSIMSFFQKSSPGPASSPTSRDKVFPDPQHPSCLQETTKANSLPKPNPKSKPSAKLSTPVPSSDVIEPPSSQENDEPVSAVKSRKDTLLSSATMKSTAKRGQETPSSNVVITSSPSRK</sequence>
<feature type="compositionally biased region" description="Low complexity" evidence="1">
    <location>
        <begin position="8"/>
        <end position="24"/>
    </location>
</feature>
<dbReference type="AlphaFoldDB" id="A0A9P7N5M8"/>
<evidence type="ECO:0000313" key="3">
    <source>
        <dbReference type="Proteomes" id="UP000748025"/>
    </source>
</evidence>
<accession>A0A9P7N5M8</accession>
<organism evidence="2 3">
    <name type="scientific">Claviceps pusilla</name>
    <dbReference type="NCBI Taxonomy" id="123648"/>
    <lineage>
        <taxon>Eukaryota</taxon>
        <taxon>Fungi</taxon>
        <taxon>Dikarya</taxon>
        <taxon>Ascomycota</taxon>
        <taxon>Pezizomycotina</taxon>
        <taxon>Sordariomycetes</taxon>
        <taxon>Hypocreomycetidae</taxon>
        <taxon>Hypocreales</taxon>
        <taxon>Clavicipitaceae</taxon>
        <taxon>Claviceps</taxon>
    </lineage>
</organism>
<feature type="non-terminal residue" evidence="2">
    <location>
        <position position="149"/>
    </location>
</feature>
<comment type="caution">
    <text evidence="2">The sequence shown here is derived from an EMBL/GenBank/DDBJ whole genome shotgun (WGS) entry which is preliminary data.</text>
</comment>
<feature type="compositionally biased region" description="Polar residues" evidence="1">
    <location>
        <begin position="134"/>
        <end position="149"/>
    </location>
</feature>
<evidence type="ECO:0000256" key="1">
    <source>
        <dbReference type="SAM" id="MobiDB-lite"/>
    </source>
</evidence>
<dbReference type="Proteomes" id="UP000748025">
    <property type="component" value="Unassembled WGS sequence"/>
</dbReference>
<gene>
    <name evidence="2" type="ORF">E4U43_004354</name>
</gene>
<feature type="compositionally biased region" description="Polar residues" evidence="1">
    <location>
        <begin position="25"/>
        <end position="50"/>
    </location>
</feature>
<keyword evidence="3" id="KW-1185">Reference proteome</keyword>
<dbReference type="OrthoDB" id="10252754at2759"/>
<dbReference type="EMBL" id="SRPW01002834">
    <property type="protein sequence ID" value="KAG5990139.1"/>
    <property type="molecule type" value="Genomic_DNA"/>
</dbReference>